<dbReference type="GO" id="GO:0006426">
    <property type="term" value="P:glycyl-tRNA aminoacylation"/>
    <property type="evidence" value="ECO:0007669"/>
    <property type="project" value="UniProtKB-UniRule"/>
</dbReference>
<evidence type="ECO:0000256" key="4">
    <source>
        <dbReference type="ARBA" id="ARBA00022490"/>
    </source>
</evidence>
<dbReference type="PROSITE" id="PS50861">
    <property type="entry name" value="AA_TRNA_LIGASE_II_GLYAB"/>
    <property type="match status" value="1"/>
</dbReference>
<evidence type="ECO:0000256" key="3">
    <source>
        <dbReference type="ARBA" id="ARBA00011209"/>
    </source>
</evidence>
<dbReference type="Proteomes" id="UP000033874">
    <property type="component" value="Unassembled WGS sequence"/>
</dbReference>
<evidence type="ECO:0000313" key="13">
    <source>
        <dbReference type="EMBL" id="KKW92780.1"/>
    </source>
</evidence>
<dbReference type="InterPro" id="IPR015944">
    <property type="entry name" value="Gly-tRNA-synth_bsu"/>
</dbReference>
<comment type="catalytic activity">
    <reaction evidence="10 11">
        <text>tRNA(Gly) + glycine + ATP = glycyl-tRNA(Gly) + AMP + diphosphate</text>
        <dbReference type="Rhea" id="RHEA:16013"/>
        <dbReference type="Rhea" id="RHEA-COMP:9664"/>
        <dbReference type="Rhea" id="RHEA-COMP:9683"/>
        <dbReference type="ChEBI" id="CHEBI:30616"/>
        <dbReference type="ChEBI" id="CHEBI:33019"/>
        <dbReference type="ChEBI" id="CHEBI:57305"/>
        <dbReference type="ChEBI" id="CHEBI:78442"/>
        <dbReference type="ChEBI" id="CHEBI:78522"/>
        <dbReference type="ChEBI" id="CHEBI:456215"/>
        <dbReference type="EC" id="6.1.1.14"/>
    </reaction>
</comment>
<evidence type="ECO:0000256" key="1">
    <source>
        <dbReference type="ARBA" id="ARBA00004496"/>
    </source>
</evidence>
<dbReference type="Pfam" id="PF05746">
    <property type="entry name" value="DALR_1"/>
    <property type="match status" value="1"/>
</dbReference>
<organism evidence="13 14">
    <name type="scientific">Sphingobium chungbukense</name>
    <dbReference type="NCBI Taxonomy" id="56193"/>
    <lineage>
        <taxon>Bacteria</taxon>
        <taxon>Pseudomonadati</taxon>
        <taxon>Pseudomonadota</taxon>
        <taxon>Alphaproteobacteria</taxon>
        <taxon>Sphingomonadales</taxon>
        <taxon>Sphingomonadaceae</taxon>
        <taxon>Sphingobium</taxon>
    </lineage>
</organism>
<dbReference type="RefSeq" id="WP_046762994.1">
    <property type="nucleotide sequence ID" value="NZ_LBIC01000003.1"/>
</dbReference>
<comment type="caution">
    <text evidence="13">The sequence shown here is derived from an EMBL/GenBank/DDBJ whole genome shotgun (WGS) entry which is preliminary data.</text>
</comment>
<keyword evidence="7 11" id="KW-0067">ATP-binding</keyword>
<proteinExistence type="inferred from homology"/>
<dbReference type="GO" id="GO:0004814">
    <property type="term" value="F:arginine-tRNA ligase activity"/>
    <property type="evidence" value="ECO:0007669"/>
    <property type="project" value="InterPro"/>
</dbReference>
<comment type="similarity">
    <text evidence="2 11">Belongs to the class-II aminoacyl-tRNA synthetase family.</text>
</comment>
<dbReference type="InterPro" id="IPR006194">
    <property type="entry name" value="Gly-tRNA-synth_heterodimer"/>
</dbReference>
<dbReference type="PATRIC" id="fig|56193.3.peg.1577"/>
<evidence type="ECO:0000256" key="9">
    <source>
        <dbReference type="ARBA" id="ARBA00023146"/>
    </source>
</evidence>
<dbReference type="PRINTS" id="PR01045">
    <property type="entry name" value="TRNASYNTHGB"/>
</dbReference>
<gene>
    <name evidence="11" type="primary">glyS</name>
    <name evidence="13" type="ORF">YP76_07640</name>
</gene>
<dbReference type="SUPFAM" id="SSF109604">
    <property type="entry name" value="HD-domain/PDEase-like"/>
    <property type="match status" value="1"/>
</dbReference>
<keyword evidence="8 11" id="KW-0648">Protein biosynthesis</keyword>
<dbReference type="GO" id="GO:0004820">
    <property type="term" value="F:glycine-tRNA ligase activity"/>
    <property type="evidence" value="ECO:0007669"/>
    <property type="project" value="UniProtKB-UniRule"/>
</dbReference>
<dbReference type="AlphaFoldDB" id="A0A0M3ASG1"/>
<keyword evidence="6 11" id="KW-0547">Nucleotide-binding</keyword>
<comment type="subunit">
    <text evidence="3 11">Tetramer of two alpha and two beta subunits.</text>
</comment>
<keyword evidence="14" id="KW-1185">Reference proteome</keyword>
<dbReference type="EMBL" id="LBIC01000003">
    <property type="protein sequence ID" value="KKW92780.1"/>
    <property type="molecule type" value="Genomic_DNA"/>
</dbReference>
<accession>A0A0M3ASG1</accession>
<keyword evidence="5 11" id="KW-0436">Ligase</keyword>
<dbReference type="InterPro" id="IPR008909">
    <property type="entry name" value="DALR_anticod-bd"/>
</dbReference>
<dbReference type="STRING" id="56193.YP76_07640"/>
<evidence type="ECO:0000256" key="6">
    <source>
        <dbReference type="ARBA" id="ARBA00022741"/>
    </source>
</evidence>
<feature type="domain" description="DALR anticodon binding" evidence="12">
    <location>
        <begin position="603"/>
        <end position="702"/>
    </location>
</feature>
<keyword evidence="9 11" id="KW-0030">Aminoacyl-tRNA synthetase</keyword>
<evidence type="ECO:0000256" key="7">
    <source>
        <dbReference type="ARBA" id="ARBA00022840"/>
    </source>
</evidence>
<dbReference type="GO" id="GO:0005524">
    <property type="term" value="F:ATP binding"/>
    <property type="evidence" value="ECO:0007669"/>
    <property type="project" value="UniProtKB-UniRule"/>
</dbReference>
<dbReference type="PANTHER" id="PTHR30075">
    <property type="entry name" value="GLYCYL-TRNA SYNTHETASE"/>
    <property type="match status" value="1"/>
</dbReference>
<comment type="subcellular location">
    <subcellularLocation>
        <location evidence="1 11">Cytoplasm</location>
    </subcellularLocation>
</comment>
<evidence type="ECO:0000313" key="14">
    <source>
        <dbReference type="Proteomes" id="UP000033874"/>
    </source>
</evidence>
<evidence type="ECO:0000256" key="2">
    <source>
        <dbReference type="ARBA" id="ARBA00008226"/>
    </source>
</evidence>
<dbReference type="HAMAP" id="MF_00255">
    <property type="entry name" value="Gly_tRNA_synth_beta"/>
    <property type="match status" value="1"/>
</dbReference>
<dbReference type="PANTHER" id="PTHR30075:SF2">
    <property type="entry name" value="GLYCINE--TRNA LIGASE, CHLOROPLASTIC_MITOCHONDRIAL 2"/>
    <property type="match status" value="1"/>
</dbReference>
<name>A0A0M3ASG1_9SPHN</name>
<dbReference type="NCBIfam" id="TIGR00211">
    <property type="entry name" value="glyS"/>
    <property type="match status" value="1"/>
</dbReference>
<dbReference type="Pfam" id="PF02092">
    <property type="entry name" value="tRNA_synt_2f"/>
    <property type="match status" value="1"/>
</dbReference>
<reference evidence="13 14" key="1">
    <citation type="submission" date="2015-04" db="EMBL/GenBank/DDBJ databases">
        <title>Genome sequence of aromatic hydrocarbons-degrading Sphingobium chungbukense DJ77.</title>
        <authorList>
            <person name="Kim Y.-C."/>
            <person name="Chae J.-C."/>
        </authorList>
    </citation>
    <scope>NUCLEOTIDE SEQUENCE [LARGE SCALE GENOMIC DNA]</scope>
    <source>
        <strain evidence="13 14">DJ77</strain>
    </source>
</reference>
<evidence type="ECO:0000256" key="5">
    <source>
        <dbReference type="ARBA" id="ARBA00022598"/>
    </source>
</evidence>
<evidence type="ECO:0000256" key="11">
    <source>
        <dbReference type="HAMAP-Rule" id="MF_00255"/>
    </source>
</evidence>
<evidence type="ECO:0000256" key="10">
    <source>
        <dbReference type="ARBA" id="ARBA00047937"/>
    </source>
</evidence>
<dbReference type="EC" id="6.1.1.14" evidence="11"/>
<dbReference type="GO" id="GO:0005829">
    <property type="term" value="C:cytosol"/>
    <property type="evidence" value="ECO:0007669"/>
    <property type="project" value="TreeGrafter"/>
</dbReference>
<evidence type="ECO:0000256" key="8">
    <source>
        <dbReference type="ARBA" id="ARBA00022917"/>
    </source>
</evidence>
<evidence type="ECO:0000259" key="12">
    <source>
        <dbReference type="Pfam" id="PF05746"/>
    </source>
</evidence>
<sequence>MTDFLLELRCEEIPARMQLKASEDLARLFTEELAKAGLKPESIDSFVTPRRLALVARNLPLETAAVSEEFKGPRTSAPVQALEGFLRKTGLTQDQLEDRDGVWFAVVNKPGRATAQVLAEAVPTVIRAFPWPKSMRWGAASQTTESLRWVRPLQGIVAILGEELVDIEIEGIRSGYATLGHRFHHPGEITIGGAHDYAEKLRACHVIVSHQERQSIIEARAAEAAAAHGYTVIEDKGLVAENAGLTEWPVPLLGDFDPAFLEVPPEVIQLTLRINQKYFVLRDASGKLAPAFICTANIEAKDGGAAIVAGNRKVLAARLSDARFFWEQDRKTKLEDHAKKLERITFHQKLGTVADKVERVAKLARWLVEEGIVNGANADEAEKAARLAKADLVTEMVGEFPELQGVMGGYYARMEGLSDAVADAIRDHYKPVGHGDQVPTAPVSMAVSLADKLDSLAGFFAIEQAPTGSKDPFALRRAVIAEAAIFQSGLRASQSRVMQEAVDSVRLLPSVQENEQAYEAAAGAYANLENRILGMSYSQHVVTELVSFLIDRLKVQQKEAGVRHDLIDAVFALGGEDDLVRLLARVTALQSFIATDDGANLLAGYKRAANILKKEGVETAEKVELTYAPEQAEADLIAALDAAEPRAAAAVTAEDFEGAMAALATLRAPIDAFFESVTVNDADPAKRSARLALLARVRDAVHAVADFSKITG</sequence>
<dbReference type="GO" id="GO:0006420">
    <property type="term" value="P:arginyl-tRNA aminoacylation"/>
    <property type="evidence" value="ECO:0007669"/>
    <property type="project" value="InterPro"/>
</dbReference>
<keyword evidence="4 11" id="KW-0963">Cytoplasm</keyword>
<protein>
    <recommendedName>
        <fullName evidence="11">Glycine--tRNA ligase beta subunit</fullName>
        <ecNumber evidence="11">6.1.1.14</ecNumber>
    </recommendedName>
    <alternativeName>
        <fullName evidence="11">Glycyl-tRNA synthetase beta subunit</fullName>
        <shortName evidence="11">GlyRS</shortName>
    </alternativeName>
</protein>